<keyword evidence="2" id="KW-0040">ANK repeat</keyword>
<keyword evidence="5" id="KW-1185">Reference proteome</keyword>
<keyword evidence="3" id="KW-0732">Signal</keyword>
<organism evidence="4 5">
    <name type="scientific">Magallana gigas</name>
    <name type="common">Pacific oyster</name>
    <name type="synonym">Crassostrea gigas</name>
    <dbReference type="NCBI Taxonomy" id="29159"/>
    <lineage>
        <taxon>Eukaryota</taxon>
        <taxon>Metazoa</taxon>
        <taxon>Spiralia</taxon>
        <taxon>Lophotrochozoa</taxon>
        <taxon>Mollusca</taxon>
        <taxon>Bivalvia</taxon>
        <taxon>Autobranchia</taxon>
        <taxon>Pteriomorphia</taxon>
        <taxon>Ostreida</taxon>
        <taxon>Ostreoidea</taxon>
        <taxon>Ostreidae</taxon>
        <taxon>Magallana</taxon>
    </lineage>
</organism>
<name>A0A8W8JG01_MAGGI</name>
<dbReference type="GO" id="GO:0005634">
    <property type="term" value="C:nucleus"/>
    <property type="evidence" value="ECO:0007669"/>
    <property type="project" value="TreeGrafter"/>
</dbReference>
<dbReference type="PANTHER" id="PTHR24124:SF14">
    <property type="entry name" value="CHROMOSOME UNDETERMINED SCAFFOLD_25, WHOLE GENOME SHOTGUN SEQUENCE"/>
    <property type="match status" value="1"/>
</dbReference>
<reference evidence="4" key="1">
    <citation type="submission" date="2022-08" db="UniProtKB">
        <authorList>
            <consortium name="EnsemblMetazoa"/>
        </authorList>
    </citation>
    <scope>IDENTIFICATION</scope>
    <source>
        <strain evidence="4">05x7-T-G4-1.051#20</strain>
    </source>
</reference>
<dbReference type="SUPFAM" id="SSF48403">
    <property type="entry name" value="Ankyrin repeat"/>
    <property type="match status" value="1"/>
</dbReference>
<dbReference type="Proteomes" id="UP000005408">
    <property type="component" value="Unassembled WGS sequence"/>
</dbReference>
<accession>A0A8W8JG01</accession>
<dbReference type="PANTHER" id="PTHR24124">
    <property type="entry name" value="ANKYRIN REPEAT FAMILY A"/>
    <property type="match status" value="1"/>
</dbReference>
<dbReference type="GO" id="GO:0010468">
    <property type="term" value="P:regulation of gene expression"/>
    <property type="evidence" value="ECO:0007669"/>
    <property type="project" value="TreeGrafter"/>
</dbReference>
<dbReference type="InterPro" id="IPR036770">
    <property type="entry name" value="Ankyrin_rpt-contain_sf"/>
</dbReference>
<dbReference type="AlphaFoldDB" id="A0A8W8JG01"/>
<keyword evidence="1" id="KW-0677">Repeat</keyword>
<feature type="chain" id="PRO_5036470972" evidence="3">
    <location>
        <begin position="24"/>
        <end position="739"/>
    </location>
</feature>
<evidence type="ECO:0000313" key="5">
    <source>
        <dbReference type="Proteomes" id="UP000005408"/>
    </source>
</evidence>
<proteinExistence type="predicted"/>
<evidence type="ECO:0000256" key="3">
    <source>
        <dbReference type="SAM" id="SignalP"/>
    </source>
</evidence>
<evidence type="ECO:0000313" key="4">
    <source>
        <dbReference type="EnsemblMetazoa" id="G18397.1:cds"/>
    </source>
</evidence>
<dbReference type="EnsemblMetazoa" id="G18397.1">
    <property type="protein sequence ID" value="G18397.1:cds"/>
    <property type="gene ID" value="G18397"/>
</dbReference>
<evidence type="ECO:0000256" key="1">
    <source>
        <dbReference type="ARBA" id="ARBA00022737"/>
    </source>
</evidence>
<protein>
    <submittedName>
        <fullName evidence="4">Uncharacterized protein</fullName>
    </submittedName>
</protein>
<evidence type="ECO:0000256" key="2">
    <source>
        <dbReference type="ARBA" id="ARBA00023043"/>
    </source>
</evidence>
<sequence>MIIRVHFNLLLAVLLIQWCKNESKICQEAIVSSVKSVPKCPTLKENWDIAAKKKNCFDVASQKQCSMAEKFKYHCVINSYRNETLEVCAHNLLIFDVCTEFNVAGGVLQGQNDAVCNDKFPKCDKIYSSTDAYKYPDCYKLINNTRDNLITTMPSTETTSYQTEKITMELQLEKWWDEFEKIYAKYFAVNEETNSFRLRIIMTARQNAITRACSYMDKTPPILHDNFVKDVSRLTEAEKDQIFKTQIEFAKKEKNISVYDIDEAFRAKVKKSDGPIGFPLCAHLFVCGREYRKSGERFFTHPIQYLKLQIKDEIESDKTNRTKSLFFYLFFFEWYTKMGYLEKIDLRNESNCKRFLERISGNLLEKFDPFDFKDMEAEAQRLSGAFFKKFGKNAYRFVHDSVYEAVGTYFCETYVTEAAKYFPLDIIRNQNFDFLTQGQKEILSTTNGMFRDNYEKIKDHVQSFVDKEGNCILHILIASKCSDWFAAIAVETLGEDGMSIDSRNNDNVTPLMVTVEQTLPRMDVLQNLIKFSRKLNYKDREDSTMFHHCLRSSNNDETCAEYLEILINKLDGLKSLSNNDVNGDTALSIAAKETKRSRILSILKLLESGVDITNTLNKEGYSPLHLSVKSLKAGSTWVELECCVRVITLIIFGANPEKLSDGNVKAIDECASSYGCVKDILSKPTDKENMEYHLDLLLEKAKKHKGEKKQKQVCISSNKLSAGLLTRIEQAVCNIPDQF</sequence>
<dbReference type="Gene3D" id="1.25.40.20">
    <property type="entry name" value="Ankyrin repeat-containing domain"/>
    <property type="match status" value="1"/>
</dbReference>
<feature type="signal peptide" evidence="3">
    <location>
        <begin position="1"/>
        <end position="23"/>
    </location>
</feature>